<reference evidence="11" key="1">
    <citation type="submission" date="2018-06" db="EMBL/GenBank/DDBJ databases">
        <title>Genome assembly of Danube salmon.</title>
        <authorList>
            <person name="Macqueen D.J."/>
            <person name="Gundappa M.K."/>
        </authorList>
    </citation>
    <scope>NUCLEOTIDE SEQUENCE [LARGE SCALE GENOMIC DNA]</scope>
</reference>
<dbReference type="InterPro" id="IPR017452">
    <property type="entry name" value="GPCR_Rhodpsn_7TM"/>
</dbReference>
<protein>
    <submittedName>
        <fullName evidence="10">Bradykinin receptor B1</fullName>
    </submittedName>
</protein>
<evidence type="ECO:0000256" key="1">
    <source>
        <dbReference type="ARBA" id="ARBA00004370"/>
    </source>
</evidence>
<dbReference type="AlphaFoldDB" id="A0A4W5P1A3"/>
<dbReference type="Pfam" id="PF00001">
    <property type="entry name" value="7tm_1"/>
    <property type="match status" value="1"/>
</dbReference>
<dbReference type="GeneTree" id="ENSGT01130000278308"/>
<dbReference type="PANTHER" id="PTHR10489">
    <property type="entry name" value="CELL ADHESION MOLECULE"/>
    <property type="match status" value="1"/>
</dbReference>
<dbReference type="GO" id="GO:0007204">
    <property type="term" value="P:positive regulation of cytosolic calcium ion concentration"/>
    <property type="evidence" value="ECO:0007669"/>
    <property type="project" value="TreeGrafter"/>
</dbReference>
<dbReference type="GO" id="GO:0009897">
    <property type="term" value="C:external side of plasma membrane"/>
    <property type="evidence" value="ECO:0007669"/>
    <property type="project" value="TreeGrafter"/>
</dbReference>
<feature type="transmembrane region" description="Helical" evidence="8">
    <location>
        <begin position="178"/>
        <end position="196"/>
    </location>
</feature>
<organism evidence="10 11">
    <name type="scientific">Hucho hucho</name>
    <name type="common">huchen</name>
    <dbReference type="NCBI Taxonomy" id="62062"/>
    <lineage>
        <taxon>Eukaryota</taxon>
        <taxon>Metazoa</taxon>
        <taxon>Chordata</taxon>
        <taxon>Craniata</taxon>
        <taxon>Vertebrata</taxon>
        <taxon>Euteleostomi</taxon>
        <taxon>Actinopterygii</taxon>
        <taxon>Neopterygii</taxon>
        <taxon>Teleostei</taxon>
        <taxon>Protacanthopterygii</taxon>
        <taxon>Salmoniformes</taxon>
        <taxon>Salmonidae</taxon>
        <taxon>Salmoninae</taxon>
        <taxon>Hucho</taxon>
    </lineage>
</organism>
<proteinExistence type="predicted"/>
<evidence type="ECO:0000256" key="4">
    <source>
        <dbReference type="ARBA" id="ARBA00023040"/>
    </source>
</evidence>
<feature type="transmembrane region" description="Helical" evidence="8">
    <location>
        <begin position="134"/>
        <end position="158"/>
    </location>
</feature>
<dbReference type="PANTHER" id="PTHR10489:SF957">
    <property type="entry name" value="B2 BRADYKININ RECEPTOR"/>
    <property type="match status" value="1"/>
</dbReference>
<feature type="domain" description="G-protein coupled receptors family 1 profile" evidence="9">
    <location>
        <begin position="1"/>
        <end position="194"/>
    </location>
</feature>
<feature type="transmembrane region" description="Helical" evidence="8">
    <location>
        <begin position="14"/>
        <end position="34"/>
    </location>
</feature>
<dbReference type="Ensembl" id="ENSHHUT00000060356.1">
    <property type="protein sequence ID" value="ENSHHUP00000058356.1"/>
    <property type="gene ID" value="ENSHHUG00000034721.1"/>
</dbReference>
<keyword evidence="6" id="KW-0675">Receptor</keyword>
<evidence type="ECO:0000313" key="11">
    <source>
        <dbReference type="Proteomes" id="UP000314982"/>
    </source>
</evidence>
<feature type="transmembrane region" description="Helical" evidence="8">
    <location>
        <begin position="96"/>
        <end position="114"/>
    </location>
</feature>
<keyword evidence="7" id="KW-0807">Transducer</keyword>
<dbReference type="GO" id="GO:0006955">
    <property type="term" value="P:immune response"/>
    <property type="evidence" value="ECO:0007669"/>
    <property type="project" value="TreeGrafter"/>
</dbReference>
<dbReference type="SUPFAM" id="SSF81321">
    <property type="entry name" value="Family A G protein-coupled receptor-like"/>
    <property type="match status" value="1"/>
</dbReference>
<keyword evidence="11" id="KW-1185">Reference proteome</keyword>
<reference evidence="10" key="2">
    <citation type="submission" date="2025-08" db="UniProtKB">
        <authorList>
            <consortium name="Ensembl"/>
        </authorList>
    </citation>
    <scope>IDENTIFICATION</scope>
</reference>
<evidence type="ECO:0000256" key="6">
    <source>
        <dbReference type="ARBA" id="ARBA00023170"/>
    </source>
</evidence>
<evidence type="ECO:0000256" key="2">
    <source>
        <dbReference type="ARBA" id="ARBA00022692"/>
    </source>
</evidence>
<keyword evidence="3 8" id="KW-1133">Transmembrane helix</keyword>
<evidence type="ECO:0000256" key="5">
    <source>
        <dbReference type="ARBA" id="ARBA00023136"/>
    </source>
</evidence>
<accession>A0A4W5P1A3</accession>
<keyword evidence="2 8" id="KW-0812">Transmembrane</keyword>
<evidence type="ECO:0000256" key="7">
    <source>
        <dbReference type="ARBA" id="ARBA00023224"/>
    </source>
</evidence>
<dbReference type="PROSITE" id="PS50262">
    <property type="entry name" value="G_PROTEIN_RECEP_F1_2"/>
    <property type="match status" value="1"/>
</dbReference>
<dbReference type="GO" id="GO:0016493">
    <property type="term" value="F:C-C chemokine receptor activity"/>
    <property type="evidence" value="ECO:0007669"/>
    <property type="project" value="TreeGrafter"/>
</dbReference>
<dbReference type="InterPro" id="IPR000276">
    <property type="entry name" value="GPCR_Rhodpsn"/>
</dbReference>
<keyword evidence="4" id="KW-0297">G-protein coupled receptor</keyword>
<dbReference type="Proteomes" id="UP000314982">
    <property type="component" value="Unassembled WGS sequence"/>
</dbReference>
<reference evidence="10" key="3">
    <citation type="submission" date="2025-09" db="UniProtKB">
        <authorList>
            <consortium name="Ensembl"/>
        </authorList>
    </citation>
    <scope>IDENTIFICATION</scope>
</reference>
<dbReference type="GO" id="GO:0019957">
    <property type="term" value="F:C-C chemokine binding"/>
    <property type="evidence" value="ECO:0007669"/>
    <property type="project" value="TreeGrafter"/>
</dbReference>
<dbReference type="STRING" id="62062.ENSHHUP00000058356"/>
<evidence type="ECO:0000256" key="8">
    <source>
        <dbReference type="SAM" id="Phobius"/>
    </source>
</evidence>
<name>A0A4W5P1A3_9TELE</name>
<dbReference type="InterPro" id="IPR050119">
    <property type="entry name" value="CCR1-9-like"/>
</dbReference>
<dbReference type="Gene3D" id="1.20.1070.10">
    <property type="entry name" value="Rhodopsin 7-helix transmembrane proteins"/>
    <property type="match status" value="1"/>
</dbReference>
<feature type="transmembrane region" description="Helical" evidence="8">
    <location>
        <begin position="55"/>
        <end position="76"/>
    </location>
</feature>
<evidence type="ECO:0000256" key="3">
    <source>
        <dbReference type="ARBA" id="ARBA00022989"/>
    </source>
</evidence>
<sequence>MASISILLSTTEWILVYSILLGNGFILLVLLLQRGQCTITEIYLTIRASLLRRKCYALVVCLILWLFGLLMGVLYPDNSGESWKLAHNLLMNIVDFIQPVVVIISCSCNIIRALRKRRESVYIEDRNYRKATVLVCAVMLLFLVCWSRFQLFTLLDILCEVEVLDKMWDHTLDIGTQLSMYLAFLNSSLNPVLYVFSGQYFRTTAKDLVKMPEETGTKVSISTVKREISQLK</sequence>
<evidence type="ECO:0000313" key="10">
    <source>
        <dbReference type="Ensembl" id="ENSHHUP00000058356.1"/>
    </source>
</evidence>
<evidence type="ECO:0000259" key="9">
    <source>
        <dbReference type="PROSITE" id="PS50262"/>
    </source>
</evidence>
<dbReference type="GO" id="GO:0019722">
    <property type="term" value="P:calcium-mediated signaling"/>
    <property type="evidence" value="ECO:0007669"/>
    <property type="project" value="TreeGrafter"/>
</dbReference>
<dbReference type="PRINTS" id="PR00237">
    <property type="entry name" value="GPCRRHODOPSN"/>
</dbReference>
<comment type="subcellular location">
    <subcellularLocation>
        <location evidence="1">Membrane</location>
    </subcellularLocation>
</comment>
<keyword evidence="5 8" id="KW-0472">Membrane</keyword>
<dbReference type="GO" id="GO:0060326">
    <property type="term" value="P:cell chemotaxis"/>
    <property type="evidence" value="ECO:0007669"/>
    <property type="project" value="TreeGrafter"/>
</dbReference>